<proteinExistence type="predicted"/>
<feature type="non-terminal residue" evidence="1">
    <location>
        <position position="33"/>
    </location>
</feature>
<organism evidence="1">
    <name type="scientific">Listeria seeligeri FSL N1-067</name>
    <dbReference type="NCBI Taxonomy" id="702453"/>
    <lineage>
        <taxon>Bacteria</taxon>
        <taxon>Bacillati</taxon>
        <taxon>Bacillota</taxon>
        <taxon>Bacilli</taxon>
        <taxon>Bacillales</taxon>
        <taxon>Listeriaceae</taxon>
        <taxon>Listeria</taxon>
    </lineage>
</organism>
<dbReference type="Proteomes" id="UP000004302">
    <property type="component" value="Chromosome"/>
</dbReference>
<comment type="caution">
    <text evidence="1">The sequence shown here is derived from an EMBL/GenBank/DDBJ whole genome shotgun (WGS) entry which is preliminary data.</text>
</comment>
<dbReference type="GO" id="GO:0016787">
    <property type="term" value="F:hydrolase activity"/>
    <property type="evidence" value="ECO:0007669"/>
    <property type="project" value="UniProtKB-KW"/>
</dbReference>
<name>E3ZKZ0_LISSE</name>
<reference evidence="1" key="1">
    <citation type="journal article" date="2010" name="Microbiol. Resour. Announc.">
        <title>Comparative genomics of the bacterial genus Listeria: Genome evolution is characterized by limited gene acquisition and limited gene loss.</title>
        <authorList>
            <person name="den Bakker H.C."/>
            <person name="Cummings C.A."/>
            <person name="Ferreira V."/>
            <person name="Vatta P."/>
            <person name="Orsi R.H."/>
            <person name="Degoricija L."/>
            <person name="Barker M."/>
            <person name="Petrauskene O."/>
            <person name="Furtado M.R."/>
            <person name="Wiedmann M."/>
        </authorList>
    </citation>
    <scope>NUCLEOTIDE SEQUENCE [LARGE SCALE GENOMIC DNA]</scope>
    <source>
        <strain evidence="1">FSL N1-067</strain>
    </source>
</reference>
<evidence type="ECO:0000313" key="1">
    <source>
        <dbReference type="EMBL" id="EFS01708.1"/>
    </source>
</evidence>
<keyword evidence="1" id="KW-0378">Hydrolase</keyword>
<sequence length="33" mass="3768">MEDGDLDALRDHTVDYVAFSYYSSRLTSADPEK</sequence>
<gene>
    <name evidence="1" type="ORF">NT03LS_0078</name>
</gene>
<protein>
    <submittedName>
        <fullName evidence="1">Glycosyl hydrolase family protein</fullName>
    </submittedName>
</protein>
<dbReference type="HOGENOM" id="CLU_3386260_0_0_9"/>
<dbReference type="AlphaFoldDB" id="E3ZKZ0"/>
<dbReference type="EMBL" id="ADXJ01000039">
    <property type="protein sequence ID" value="EFS01708.1"/>
    <property type="molecule type" value="Genomic_DNA"/>
</dbReference>
<accession>E3ZKZ0</accession>